<reference evidence="1 2" key="1">
    <citation type="submission" date="2019-03" db="EMBL/GenBank/DDBJ databases">
        <title>Draft genome sequences of novel Actinobacteria.</title>
        <authorList>
            <person name="Sahin N."/>
            <person name="Ay H."/>
            <person name="Saygin H."/>
        </authorList>
    </citation>
    <scope>NUCLEOTIDE SEQUENCE [LARGE SCALE GENOMIC DNA]</scope>
    <source>
        <strain evidence="1 2">CH32</strain>
    </source>
</reference>
<protein>
    <submittedName>
        <fullName evidence="1">Uncharacterized protein</fullName>
    </submittedName>
</protein>
<name>A0A4R4YMF7_9ACTN</name>
<dbReference type="Proteomes" id="UP000295302">
    <property type="component" value="Unassembled WGS sequence"/>
</dbReference>
<evidence type="ECO:0000313" key="2">
    <source>
        <dbReference type="Proteomes" id="UP000295302"/>
    </source>
</evidence>
<dbReference type="RefSeq" id="WP_132615709.1">
    <property type="nucleotide sequence ID" value="NZ_SMKQ01000079.1"/>
</dbReference>
<dbReference type="EMBL" id="SMKQ01000079">
    <property type="protein sequence ID" value="TDD45404.1"/>
    <property type="molecule type" value="Genomic_DNA"/>
</dbReference>
<comment type="caution">
    <text evidence="1">The sequence shown here is derived from an EMBL/GenBank/DDBJ whole genome shotgun (WGS) entry which is preliminary data.</text>
</comment>
<proteinExistence type="predicted"/>
<sequence length="122" mass="13616">MTEKTFIIRATLDFEYKVKAENADEAAQMMHDGESNIGPGSCVGYNIEAVVSADKADYFWDSDQDERAKCQCGHLLNDAHTGRRYYDREKRTNKWPNACDEHGCSCMNGSEAVAEQPAAVSQ</sequence>
<dbReference type="AlphaFoldDB" id="A0A4R4YMF7"/>
<accession>A0A4R4YMF7</accession>
<gene>
    <name evidence="1" type="ORF">E1286_24105</name>
</gene>
<organism evidence="1 2">
    <name type="scientific">Nonomuraea terrae</name>
    <dbReference type="NCBI Taxonomy" id="2530383"/>
    <lineage>
        <taxon>Bacteria</taxon>
        <taxon>Bacillati</taxon>
        <taxon>Actinomycetota</taxon>
        <taxon>Actinomycetes</taxon>
        <taxon>Streptosporangiales</taxon>
        <taxon>Streptosporangiaceae</taxon>
        <taxon>Nonomuraea</taxon>
    </lineage>
</organism>
<keyword evidence="2" id="KW-1185">Reference proteome</keyword>
<evidence type="ECO:0000313" key="1">
    <source>
        <dbReference type="EMBL" id="TDD45404.1"/>
    </source>
</evidence>
<dbReference type="OrthoDB" id="3534332at2"/>